<accession>A0A5E4QM53</accession>
<protein>
    <submittedName>
        <fullName evidence="1">Uncharacterized protein</fullName>
    </submittedName>
</protein>
<sequence>MDHTNGIMKLGTVLQRRKKALLRTLVIQSKRLNLSRDSINTQLQMDSCNTSPMRMDSNHVVLIYQHCHQYQKISRELWTIWQLYPPQHLS</sequence>
<gene>
    <name evidence="1" type="ORF">LSINAPIS_LOCUS9329</name>
</gene>
<organism evidence="1 2">
    <name type="scientific">Leptidea sinapis</name>
    <dbReference type="NCBI Taxonomy" id="189913"/>
    <lineage>
        <taxon>Eukaryota</taxon>
        <taxon>Metazoa</taxon>
        <taxon>Ecdysozoa</taxon>
        <taxon>Arthropoda</taxon>
        <taxon>Hexapoda</taxon>
        <taxon>Insecta</taxon>
        <taxon>Pterygota</taxon>
        <taxon>Neoptera</taxon>
        <taxon>Endopterygota</taxon>
        <taxon>Lepidoptera</taxon>
        <taxon>Glossata</taxon>
        <taxon>Ditrysia</taxon>
        <taxon>Papilionoidea</taxon>
        <taxon>Pieridae</taxon>
        <taxon>Dismorphiinae</taxon>
        <taxon>Leptidea</taxon>
    </lineage>
</organism>
<dbReference type="EMBL" id="FZQP02003445">
    <property type="protein sequence ID" value="VVC98210.1"/>
    <property type="molecule type" value="Genomic_DNA"/>
</dbReference>
<proteinExistence type="predicted"/>
<dbReference type="Proteomes" id="UP000324832">
    <property type="component" value="Unassembled WGS sequence"/>
</dbReference>
<evidence type="ECO:0000313" key="2">
    <source>
        <dbReference type="Proteomes" id="UP000324832"/>
    </source>
</evidence>
<dbReference type="AlphaFoldDB" id="A0A5E4QM53"/>
<reference evidence="1 2" key="1">
    <citation type="submission" date="2017-07" db="EMBL/GenBank/DDBJ databases">
        <authorList>
            <person name="Talla V."/>
            <person name="Backstrom N."/>
        </authorList>
    </citation>
    <scope>NUCLEOTIDE SEQUENCE [LARGE SCALE GENOMIC DNA]</scope>
</reference>
<name>A0A5E4QM53_9NEOP</name>
<evidence type="ECO:0000313" key="1">
    <source>
        <dbReference type="EMBL" id="VVC98210.1"/>
    </source>
</evidence>
<keyword evidence="2" id="KW-1185">Reference proteome</keyword>